<gene>
    <name evidence="1" type="ORF">C8J48_0942</name>
</gene>
<dbReference type="GO" id="GO:0004519">
    <property type="term" value="F:endonuclease activity"/>
    <property type="evidence" value="ECO:0007669"/>
    <property type="project" value="UniProtKB-KW"/>
</dbReference>
<keyword evidence="2" id="KW-1185">Reference proteome</keyword>
<protein>
    <submittedName>
        <fullName evidence="1">Holliday junction resolvase RusA-like endonuclease</fullName>
    </submittedName>
</protein>
<dbReference type="SUPFAM" id="SSF103084">
    <property type="entry name" value="Holliday junction resolvase RusA"/>
    <property type="match status" value="1"/>
</dbReference>
<name>A0A2T4Z908_9BACL</name>
<dbReference type="GO" id="GO:0006281">
    <property type="term" value="P:DNA repair"/>
    <property type="evidence" value="ECO:0007669"/>
    <property type="project" value="InterPro"/>
</dbReference>
<keyword evidence="1" id="KW-0540">Nuclease</keyword>
<keyword evidence="1" id="KW-0255">Endonuclease</keyword>
<evidence type="ECO:0000313" key="2">
    <source>
        <dbReference type="Proteomes" id="UP000241639"/>
    </source>
</evidence>
<dbReference type="Proteomes" id="UP000241639">
    <property type="component" value="Unassembled WGS sequence"/>
</dbReference>
<accession>A0A2T4Z908</accession>
<keyword evidence="1" id="KW-0378">Hydrolase</keyword>
<dbReference type="InterPro" id="IPR008822">
    <property type="entry name" value="Endonuclease_RusA-like"/>
</dbReference>
<reference evidence="1 2" key="1">
    <citation type="submission" date="2018-04" db="EMBL/GenBank/DDBJ databases">
        <title>Genomic Encyclopedia of Archaeal and Bacterial Type Strains, Phase II (KMG-II): from individual species to whole genera.</title>
        <authorList>
            <person name="Goeker M."/>
        </authorList>
    </citation>
    <scope>NUCLEOTIDE SEQUENCE [LARGE SCALE GENOMIC DNA]</scope>
    <source>
        <strain evidence="1 2">DSM 45169</strain>
    </source>
</reference>
<proteinExistence type="predicted"/>
<sequence>MRGAVIQIEVPGIPPSLNQMRNMHYYKLNRVKREWARLISIVSAARRPSKPFERVVVTLTYHFPDKRRRDPDNYSGKFIMDALVDMGFLIDDSFDHVELRHRKGESDKHNPRVIITIEEEGAKTT</sequence>
<dbReference type="Gene3D" id="3.30.1330.70">
    <property type="entry name" value="Holliday junction resolvase RusA"/>
    <property type="match status" value="1"/>
</dbReference>
<dbReference type="OrthoDB" id="2375410at2"/>
<dbReference type="InterPro" id="IPR036614">
    <property type="entry name" value="RusA-like_sf"/>
</dbReference>
<comment type="caution">
    <text evidence="1">The sequence shown here is derived from an EMBL/GenBank/DDBJ whole genome shotgun (WGS) entry which is preliminary data.</text>
</comment>
<dbReference type="GO" id="GO:0006310">
    <property type="term" value="P:DNA recombination"/>
    <property type="evidence" value="ECO:0007669"/>
    <property type="project" value="InterPro"/>
</dbReference>
<evidence type="ECO:0000313" key="1">
    <source>
        <dbReference type="EMBL" id="PTM58360.1"/>
    </source>
</evidence>
<organism evidence="1 2">
    <name type="scientific">Desmospora activa DSM 45169</name>
    <dbReference type="NCBI Taxonomy" id="1121389"/>
    <lineage>
        <taxon>Bacteria</taxon>
        <taxon>Bacillati</taxon>
        <taxon>Bacillota</taxon>
        <taxon>Bacilli</taxon>
        <taxon>Bacillales</taxon>
        <taxon>Thermoactinomycetaceae</taxon>
        <taxon>Desmospora</taxon>
    </lineage>
</organism>
<dbReference type="GO" id="GO:0000287">
    <property type="term" value="F:magnesium ion binding"/>
    <property type="evidence" value="ECO:0007669"/>
    <property type="project" value="InterPro"/>
</dbReference>
<dbReference type="Pfam" id="PF05866">
    <property type="entry name" value="RusA"/>
    <property type="match status" value="1"/>
</dbReference>
<dbReference type="EMBL" id="PZZP01000001">
    <property type="protein sequence ID" value="PTM58360.1"/>
    <property type="molecule type" value="Genomic_DNA"/>
</dbReference>
<dbReference type="AlphaFoldDB" id="A0A2T4Z908"/>
<dbReference type="RefSeq" id="WP_107725174.1">
    <property type="nucleotide sequence ID" value="NZ_PZZP01000001.1"/>
</dbReference>